<keyword evidence="1" id="KW-0472">Membrane</keyword>
<keyword evidence="1" id="KW-0812">Transmembrane</keyword>
<dbReference type="Proteomes" id="UP000469558">
    <property type="component" value="Unassembled WGS sequence"/>
</dbReference>
<accession>A0A8T9BZ18</accession>
<reference evidence="2 3" key="1">
    <citation type="submission" date="2018-05" db="EMBL/GenBank/DDBJ databases">
        <title>Genome sequencing and assembly of the regulated plant pathogen Lachnellula willkommii and related sister species for the development of diagnostic species identification markers.</title>
        <authorList>
            <person name="Giroux E."/>
            <person name="Bilodeau G."/>
        </authorList>
    </citation>
    <scope>NUCLEOTIDE SEQUENCE [LARGE SCALE GENOMIC DNA]</scope>
    <source>
        <strain evidence="2 3">CBS 268.59</strain>
    </source>
</reference>
<evidence type="ECO:0000313" key="3">
    <source>
        <dbReference type="Proteomes" id="UP000469558"/>
    </source>
</evidence>
<keyword evidence="1" id="KW-1133">Transmembrane helix</keyword>
<evidence type="ECO:0000313" key="2">
    <source>
        <dbReference type="EMBL" id="TVY71456.1"/>
    </source>
</evidence>
<evidence type="ECO:0000256" key="1">
    <source>
        <dbReference type="SAM" id="Phobius"/>
    </source>
</evidence>
<gene>
    <name evidence="2" type="ORF">LSUE1_G006402</name>
</gene>
<dbReference type="AlphaFoldDB" id="A0A8T9BZ18"/>
<comment type="caution">
    <text evidence="2">The sequence shown here is derived from an EMBL/GenBank/DDBJ whole genome shotgun (WGS) entry which is preliminary data.</text>
</comment>
<proteinExistence type="predicted"/>
<dbReference type="EMBL" id="QGMK01001222">
    <property type="protein sequence ID" value="TVY71456.1"/>
    <property type="molecule type" value="Genomic_DNA"/>
</dbReference>
<organism evidence="2 3">
    <name type="scientific">Lachnellula suecica</name>
    <dbReference type="NCBI Taxonomy" id="602035"/>
    <lineage>
        <taxon>Eukaryota</taxon>
        <taxon>Fungi</taxon>
        <taxon>Dikarya</taxon>
        <taxon>Ascomycota</taxon>
        <taxon>Pezizomycotina</taxon>
        <taxon>Leotiomycetes</taxon>
        <taxon>Helotiales</taxon>
        <taxon>Lachnaceae</taxon>
        <taxon>Lachnellula</taxon>
    </lineage>
</organism>
<feature type="transmembrane region" description="Helical" evidence="1">
    <location>
        <begin position="30"/>
        <end position="51"/>
    </location>
</feature>
<protein>
    <submittedName>
        <fullName evidence="2">Uncharacterized protein</fullName>
    </submittedName>
</protein>
<keyword evidence="3" id="KW-1185">Reference proteome</keyword>
<sequence>MAITFTGPDAFKFFGFTPQATAVLQATPSLLVILLLVLLGMTALGLVAWYIHFVTNKVYYKPKPKKDAKGAPPAKKG</sequence>
<name>A0A8T9BZ18_9HELO</name>